<dbReference type="GO" id="GO:0004674">
    <property type="term" value="F:protein serine/threonine kinase activity"/>
    <property type="evidence" value="ECO:0007669"/>
    <property type="project" value="UniProtKB-KW"/>
</dbReference>
<dbReference type="Gene3D" id="3.30.200.20">
    <property type="entry name" value="Phosphorylase Kinase, domain 1"/>
    <property type="match status" value="1"/>
</dbReference>
<organism evidence="8 9">
    <name type="scientific">Lophiotrema nucula</name>
    <dbReference type="NCBI Taxonomy" id="690887"/>
    <lineage>
        <taxon>Eukaryota</taxon>
        <taxon>Fungi</taxon>
        <taxon>Dikarya</taxon>
        <taxon>Ascomycota</taxon>
        <taxon>Pezizomycotina</taxon>
        <taxon>Dothideomycetes</taxon>
        <taxon>Pleosporomycetidae</taxon>
        <taxon>Pleosporales</taxon>
        <taxon>Lophiotremataceae</taxon>
        <taxon>Lophiotrema</taxon>
    </lineage>
</organism>
<evidence type="ECO:0000256" key="1">
    <source>
        <dbReference type="ARBA" id="ARBA00022527"/>
    </source>
</evidence>
<dbReference type="GO" id="GO:0005524">
    <property type="term" value="F:ATP binding"/>
    <property type="evidence" value="ECO:0007669"/>
    <property type="project" value="UniProtKB-UniRule"/>
</dbReference>
<reference evidence="8" key="1">
    <citation type="journal article" date="2020" name="Stud. Mycol.">
        <title>101 Dothideomycetes genomes: a test case for predicting lifestyles and emergence of pathogens.</title>
        <authorList>
            <person name="Haridas S."/>
            <person name="Albert R."/>
            <person name="Binder M."/>
            <person name="Bloem J."/>
            <person name="Labutti K."/>
            <person name="Salamov A."/>
            <person name="Andreopoulos B."/>
            <person name="Baker S."/>
            <person name="Barry K."/>
            <person name="Bills G."/>
            <person name="Bluhm B."/>
            <person name="Cannon C."/>
            <person name="Castanera R."/>
            <person name="Culley D."/>
            <person name="Daum C."/>
            <person name="Ezra D."/>
            <person name="Gonzalez J."/>
            <person name="Henrissat B."/>
            <person name="Kuo A."/>
            <person name="Liang C."/>
            <person name="Lipzen A."/>
            <person name="Lutzoni F."/>
            <person name="Magnuson J."/>
            <person name="Mondo S."/>
            <person name="Nolan M."/>
            <person name="Ohm R."/>
            <person name="Pangilinan J."/>
            <person name="Park H.-J."/>
            <person name="Ramirez L."/>
            <person name="Alfaro M."/>
            <person name="Sun H."/>
            <person name="Tritt A."/>
            <person name="Yoshinaga Y."/>
            <person name="Zwiers L.-H."/>
            <person name="Turgeon B."/>
            <person name="Goodwin S."/>
            <person name="Spatafora J."/>
            <person name="Crous P."/>
            <person name="Grigoriev I."/>
        </authorList>
    </citation>
    <scope>NUCLEOTIDE SEQUENCE</scope>
    <source>
        <strain evidence="8">CBS 627.86</strain>
    </source>
</reference>
<gene>
    <name evidence="8" type="ORF">BDV96DRAFT_332291</name>
</gene>
<evidence type="ECO:0000256" key="2">
    <source>
        <dbReference type="ARBA" id="ARBA00022679"/>
    </source>
</evidence>
<dbReference type="Proteomes" id="UP000799770">
    <property type="component" value="Unassembled WGS sequence"/>
</dbReference>
<dbReference type="EMBL" id="ML977362">
    <property type="protein sequence ID" value="KAF2106493.1"/>
    <property type="molecule type" value="Genomic_DNA"/>
</dbReference>
<evidence type="ECO:0000256" key="3">
    <source>
        <dbReference type="ARBA" id="ARBA00022741"/>
    </source>
</evidence>
<dbReference type="PANTHER" id="PTHR45646">
    <property type="entry name" value="SERINE/THREONINE-PROTEIN KINASE DOA-RELATED"/>
    <property type="match status" value="1"/>
</dbReference>
<feature type="binding site" evidence="6">
    <location>
        <position position="59"/>
    </location>
    <ligand>
        <name>ATP</name>
        <dbReference type="ChEBI" id="CHEBI:30616"/>
    </ligand>
</feature>
<dbReference type="PROSITE" id="PS00107">
    <property type="entry name" value="PROTEIN_KINASE_ATP"/>
    <property type="match status" value="1"/>
</dbReference>
<protein>
    <submittedName>
        <fullName evidence="8">Protein kinase</fullName>
    </submittedName>
</protein>
<dbReference type="InterPro" id="IPR051175">
    <property type="entry name" value="CLK_kinases"/>
</dbReference>
<evidence type="ECO:0000256" key="6">
    <source>
        <dbReference type="PROSITE-ProRule" id="PRU10141"/>
    </source>
</evidence>
<dbReference type="InterPro" id="IPR011009">
    <property type="entry name" value="Kinase-like_dom_sf"/>
</dbReference>
<name>A0A6A5YHP3_9PLEO</name>
<dbReference type="PANTHER" id="PTHR45646:SF11">
    <property type="entry name" value="SERINE_THREONINE-PROTEIN KINASE DOA"/>
    <property type="match status" value="1"/>
</dbReference>
<evidence type="ECO:0000256" key="5">
    <source>
        <dbReference type="ARBA" id="ARBA00022840"/>
    </source>
</evidence>
<dbReference type="GO" id="GO:0043484">
    <property type="term" value="P:regulation of RNA splicing"/>
    <property type="evidence" value="ECO:0007669"/>
    <property type="project" value="TreeGrafter"/>
</dbReference>
<keyword evidence="5 6" id="KW-0067">ATP-binding</keyword>
<dbReference type="GO" id="GO:0005634">
    <property type="term" value="C:nucleus"/>
    <property type="evidence" value="ECO:0007669"/>
    <property type="project" value="TreeGrafter"/>
</dbReference>
<sequence length="385" mass="43204">MFSEDVEPLEGYDSWDYYPTRIGTTLNNRYCIIHKLGHGGFSTVWLAHDTKEGRNVAMKILIAEYGDCRSRELDVQGMIEASVQKENRTKLLLSLATFSIVRPSGLWYRVLIFPLQGPTLYRCIEQKMEMKLRMSAAVQLLQAIATLHDARIVHGDITDQNVIRGVQAELRIYTGAENAKLRRPKTEPLPNGAGERVKPARFPSSLLSDEFYLGDLGVAFRPDGTIHRTQTPSAYRAPELIHGYGPHFASDMWSYMCVFAKLYTGMTLFGYPRLFGGGGETFNLACDLVGTLGPMPSQWKGTYTGGEGQDAWYDHGLGESGVGCRNLNQSLEALVSRSRPDVSLVERDIVARVMEKCFRYLPEIRVSAKDLLHDPDFETLLSMYA</sequence>
<dbReference type="PROSITE" id="PS50011">
    <property type="entry name" value="PROTEIN_KINASE_DOM"/>
    <property type="match status" value="1"/>
</dbReference>
<feature type="domain" description="Protein kinase" evidence="7">
    <location>
        <begin position="30"/>
        <end position="377"/>
    </location>
</feature>
<keyword evidence="1" id="KW-0723">Serine/threonine-protein kinase</keyword>
<dbReference type="SUPFAM" id="SSF56112">
    <property type="entry name" value="Protein kinase-like (PK-like)"/>
    <property type="match status" value="1"/>
</dbReference>
<evidence type="ECO:0000313" key="8">
    <source>
        <dbReference type="EMBL" id="KAF2106493.1"/>
    </source>
</evidence>
<keyword evidence="9" id="KW-1185">Reference proteome</keyword>
<evidence type="ECO:0000256" key="4">
    <source>
        <dbReference type="ARBA" id="ARBA00022777"/>
    </source>
</evidence>
<dbReference type="Gene3D" id="1.10.510.10">
    <property type="entry name" value="Transferase(Phosphotransferase) domain 1"/>
    <property type="match status" value="1"/>
</dbReference>
<dbReference type="InterPro" id="IPR017441">
    <property type="entry name" value="Protein_kinase_ATP_BS"/>
</dbReference>
<evidence type="ECO:0000259" key="7">
    <source>
        <dbReference type="PROSITE" id="PS50011"/>
    </source>
</evidence>
<dbReference type="InterPro" id="IPR000719">
    <property type="entry name" value="Prot_kinase_dom"/>
</dbReference>
<dbReference type="OrthoDB" id="5979581at2759"/>
<evidence type="ECO:0000313" key="9">
    <source>
        <dbReference type="Proteomes" id="UP000799770"/>
    </source>
</evidence>
<dbReference type="AlphaFoldDB" id="A0A6A5YHP3"/>
<dbReference type="Pfam" id="PF00069">
    <property type="entry name" value="Pkinase"/>
    <property type="match status" value="1"/>
</dbReference>
<proteinExistence type="predicted"/>
<keyword evidence="3 6" id="KW-0547">Nucleotide-binding</keyword>
<keyword evidence="4 8" id="KW-0418">Kinase</keyword>
<accession>A0A6A5YHP3</accession>
<keyword evidence="2" id="KW-0808">Transferase</keyword>
<dbReference type="SMART" id="SM00220">
    <property type="entry name" value="S_TKc"/>
    <property type="match status" value="1"/>
</dbReference>